<organism evidence="4 5">
    <name type="scientific">Sporothrix eucalyptigena</name>
    <dbReference type="NCBI Taxonomy" id="1812306"/>
    <lineage>
        <taxon>Eukaryota</taxon>
        <taxon>Fungi</taxon>
        <taxon>Dikarya</taxon>
        <taxon>Ascomycota</taxon>
        <taxon>Pezizomycotina</taxon>
        <taxon>Sordariomycetes</taxon>
        <taxon>Sordariomycetidae</taxon>
        <taxon>Ophiostomatales</taxon>
        <taxon>Ophiostomataceae</taxon>
        <taxon>Sporothrix</taxon>
    </lineage>
</organism>
<evidence type="ECO:0008006" key="6">
    <source>
        <dbReference type="Google" id="ProtNLM"/>
    </source>
</evidence>
<accession>A0ABP0CFR4</accession>
<dbReference type="InterPro" id="IPR050889">
    <property type="entry name" value="Dendritic_Spine_Reg/Scaffold"/>
</dbReference>
<gene>
    <name evidence="4" type="ORF">SEUCBS140593_007410</name>
</gene>
<dbReference type="PANTHER" id="PTHR24166:SF48">
    <property type="entry name" value="PROTEIN VAPYRIN"/>
    <property type="match status" value="1"/>
</dbReference>
<dbReference type="PANTHER" id="PTHR24166">
    <property type="entry name" value="ROLLING PEBBLES, ISOFORM B"/>
    <property type="match status" value="1"/>
</dbReference>
<evidence type="ECO:0000256" key="1">
    <source>
        <dbReference type="ARBA" id="ARBA00022737"/>
    </source>
</evidence>
<dbReference type="Gene3D" id="1.25.40.20">
    <property type="entry name" value="Ankyrin repeat-containing domain"/>
    <property type="match status" value="2"/>
</dbReference>
<keyword evidence="2 3" id="KW-0040">ANK repeat</keyword>
<evidence type="ECO:0000256" key="3">
    <source>
        <dbReference type="PROSITE-ProRule" id="PRU00023"/>
    </source>
</evidence>
<dbReference type="SMART" id="SM00248">
    <property type="entry name" value="ANK"/>
    <property type="match status" value="4"/>
</dbReference>
<dbReference type="PROSITE" id="PS50297">
    <property type="entry name" value="ANK_REP_REGION"/>
    <property type="match status" value="1"/>
</dbReference>
<protein>
    <recommendedName>
        <fullName evidence="6">Ankyrin repeat protein</fullName>
    </recommendedName>
</protein>
<dbReference type="InterPro" id="IPR036770">
    <property type="entry name" value="Ankyrin_rpt-contain_sf"/>
</dbReference>
<comment type="caution">
    <text evidence="4">The sequence shown here is derived from an EMBL/GenBank/DDBJ whole genome shotgun (WGS) entry which is preliminary data.</text>
</comment>
<reference evidence="4 5" key="1">
    <citation type="submission" date="2024-01" db="EMBL/GenBank/DDBJ databases">
        <authorList>
            <person name="Allen C."/>
            <person name="Tagirdzhanova G."/>
        </authorList>
    </citation>
    <scope>NUCLEOTIDE SEQUENCE [LARGE SCALE GENOMIC DNA]</scope>
</reference>
<dbReference type="Pfam" id="PF12796">
    <property type="entry name" value="Ank_2"/>
    <property type="match status" value="1"/>
</dbReference>
<keyword evidence="1" id="KW-0677">Repeat</keyword>
<evidence type="ECO:0000313" key="5">
    <source>
        <dbReference type="Proteomes" id="UP001642482"/>
    </source>
</evidence>
<dbReference type="SUPFAM" id="SSF48403">
    <property type="entry name" value="Ankyrin repeat"/>
    <property type="match status" value="1"/>
</dbReference>
<proteinExistence type="predicted"/>
<feature type="repeat" description="ANK" evidence="3">
    <location>
        <begin position="249"/>
        <end position="281"/>
    </location>
</feature>
<dbReference type="PROSITE" id="PS50088">
    <property type="entry name" value="ANK_REPEAT"/>
    <property type="match status" value="1"/>
</dbReference>
<sequence length="311" mass="34286">MQSLRLMQASGSKSLGTPLPDNILNLFTVAVTAGDLDAIQTLLKEHFFNGSRYLIYELYPVLSQAARHDQVEIVKEIFVRDPFSFATEDFVAREAIDAGSGNTLLFLLKYGWDINGRIQPGLTVLETLLHHGGKDRDMVIWLIAHSASLNERPRHIDFTGMSQAVEHASLPLVQELLDEYGGDVLQGQLLHHALKRGSRAQSRTQPESKPPAANDIVEMLGLLVERGAPLNLTLYANDGVSSYNFRISDHGTPLHEAAQMGHVEAVRYLLAQGADTSITSTRSKTTALAWAEKAGHKDVVAILRSPEQYKL</sequence>
<dbReference type="EMBL" id="CAWUHD010000089">
    <property type="protein sequence ID" value="CAK7229925.1"/>
    <property type="molecule type" value="Genomic_DNA"/>
</dbReference>
<keyword evidence="5" id="KW-1185">Reference proteome</keyword>
<dbReference type="InterPro" id="IPR002110">
    <property type="entry name" value="Ankyrin_rpt"/>
</dbReference>
<evidence type="ECO:0000313" key="4">
    <source>
        <dbReference type="EMBL" id="CAK7229925.1"/>
    </source>
</evidence>
<evidence type="ECO:0000256" key="2">
    <source>
        <dbReference type="ARBA" id="ARBA00023043"/>
    </source>
</evidence>
<name>A0ABP0CFR4_9PEZI</name>
<dbReference type="Proteomes" id="UP001642482">
    <property type="component" value="Unassembled WGS sequence"/>
</dbReference>